<sequence length="69" mass="7911">MKPGPRIIFLCKRVNFHWKLSLISVLYSSSSSMTSSQTTFLSTSPLQARKKKHVKFSTTHNTHDLVFEV</sequence>
<evidence type="ECO:0000313" key="1">
    <source>
        <dbReference type="EMBL" id="RZB94530.1"/>
    </source>
</evidence>
<dbReference type="Proteomes" id="UP000289340">
    <property type="component" value="Chromosome 8"/>
</dbReference>
<keyword evidence="2" id="KW-1185">Reference proteome</keyword>
<dbReference type="EMBL" id="QZWG01000008">
    <property type="protein sequence ID" value="RZB94530.1"/>
    <property type="molecule type" value="Genomic_DNA"/>
</dbReference>
<protein>
    <submittedName>
        <fullName evidence="1">Uncharacterized protein</fullName>
    </submittedName>
</protein>
<gene>
    <name evidence="1" type="ORF">D0Y65_019205</name>
</gene>
<evidence type="ECO:0000313" key="2">
    <source>
        <dbReference type="Proteomes" id="UP000289340"/>
    </source>
</evidence>
<name>A0A445J7Z8_GLYSO</name>
<comment type="caution">
    <text evidence="1">The sequence shown here is derived from an EMBL/GenBank/DDBJ whole genome shotgun (WGS) entry which is preliminary data.</text>
</comment>
<proteinExistence type="predicted"/>
<reference evidence="1 2" key="1">
    <citation type="submission" date="2018-09" db="EMBL/GenBank/DDBJ databases">
        <title>A high-quality reference genome of wild soybean provides a powerful tool to mine soybean genomes.</title>
        <authorList>
            <person name="Xie M."/>
            <person name="Chung C.Y.L."/>
            <person name="Li M.-W."/>
            <person name="Wong F.-L."/>
            <person name="Chan T.-F."/>
            <person name="Lam H.-M."/>
        </authorList>
    </citation>
    <scope>NUCLEOTIDE SEQUENCE [LARGE SCALE GENOMIC DNA]</scope>
    <source>
        <strain evidence="2">cv. W05</strain>
        <tissue evidence="1">Hypocotyl of etiolated seedlings</tissue>
    </source>
</reference>
<dbReference type="AlphaFoldDB" id="A0A445J7Z8"/>
<accession>A0A445J7Z8</accession>
<organism evidence="1 2">
    <name type="scientific">Glycine soja</name>
    <name type="common">Wild soybean</name>
    <dbReference type="NCBI Taxonomy" id="3848"/>
    <lineage>
        <taxon>Eukaryota</taxon>
        <taxon>Viridiplantae</taxon>
        <taxon>Streptophyta</taxon>
        <taxon>Embryophyta</taxon>
        <taxon>Tracheophyta</taxon>
        <taxon>Spermatophyta</taxon>
        <taxon>Magnoliopsida</taxon>
        <taxon>eudicotyledons</taxon>
        <taxon>Gunneridae</taxon>
        <taxon>Pentapetalae</taxon>
        <taxon>rosids</taxon>
        <taxon>fabids</taxon>
        <taxon>Fabales</taxon>
        <taxon>Fabaceae</taxon>
        <taxon>Papilionoideae</taxon>
        <taxon>50 kb inversion clade</taxon>
        <taxon>NPAAA clade</taxon>
        <taxon>indigoferoid/millettioid clade</taxon>
        <taxon>Phaseoleae</taxon>
        <taxon>Glycine</taxon>
        <taxon>Glycine subgen. Soja</taxon>
    </lineage>
</organism>